<feature type="domain" description="DUF8040" evidence="2">
    <location>
        <begin position="864"/>
        <end position="935"/>
    </location>
</feature>
<accession>A0A2U1NQR9</accession>
<evidence type="ECO:0000259" key="2">
    <source>
        <dbReference type="Pfam" id="PF26138"/>
    </source>
</evidence>
<evidence type="ECO:0000313" key="4">
    <source>
        <dbReference type="Proteomes" id="UP000245207"/>
    </source>
</evidence>
<organism evidence="3 4">
    <name type="scientific">Artemisia annua</name>
    <name type="common">Sweet wormwood</name>
    <dbReference type="NCBI Taxonomy" id="35608"/>
    <lineage>
        <taxon>Eukaryota</taxon>
        <taxon>Viridiplantae</taxon>
        <taxon>Streptophyta</taxon>
        <taxon>Embryophyta</taxon>
        <taxon>Tracheophyta</taxon>
        <taxon>Spermatophyta</taxon>
        <taxon>Magnoliopsida</taxon>
        <taxon>eudicotyledons</taxon>
        <taxon>Gunneridae</taxon>
        <taxon>Pentapetalae</taxon>
        <taxon>asterids</taxon>
        <taxon>campanulids</taxon>
        <taxon>Asterales</taxon>
        <taxon>Asteraceae</taxon>
        <taxon>Asteroideae</taxon>
        <taxon>Anthemideae</taxon>
        <taxon>Artemisiinae</taxon>
        <taxon>Artemisia</taxon>
    </lineage>
</organism>
<dbReference type="Proteomes" id="UP000245207">
    <property type="component" value="Unassembled WGS sequence"/>
</dbReference>
<dbReference type="Pfam" id="PF26138">
    <property type="entry name" value="DUF8040"/>
    <property type="match status" value="1"/>
</dbReference>
<dbReference type="InterPro" id="IPR058353">
    <property type="entry name" value="DUF8040"/>
</dbReference>
<evidence type="ECO:0000313" key="3">
    <source>
        <dbReference type="EMBL" id="PWA75810.1"/>
    </source>
</evidence>
<dbReference type="AlphaFoldDB" id="A0A2U1NQR9"/>
<sequence length="936" mass="107723">MESTQESLGGLQTAIEALNLQVDYLKRQFTCFDDYEVFDEMSVNKLLKKQCTVVEYYDMFNSSFSNKGLGERYLIDLFIFGLQPEIEKLVRPWNPKTLHDAYGVAKLQEFVLKYNQSTEVEKENSDLGISVVDNDLRKKNGESEGYYECCEESANGDETKCVELTVLDEPCEEDDNGMEIKLDDANGVIDKNTDLLGENVEDMGMKSKELIELDDKNNGTMSLDSFEGADMGGDDTQLSDVGDKEKFEDNSVKKSGNEGVALECNDGESQEYETSRFDEMLIADMGKTISRNIKLNSKSGMVFDCHCKGSEIEKSKAYVHEIQKDKEDDWVKDDELRRLDNLDYEGMDNDATFDHSIFDTWEWLKKKREQYTVSFTNENVDSVFVDDLKSENNDCVVCDFVVRPWWRDKPRKNMGKVLTELDYSQWVYTVVAEQEWSWNELKYNHFQNPNNQGTYALCDEMKNSMVESSDVGKFVMINTLVQPAIVVFNEVIKQGLSDYRIASDVKPNENGVGVKRLILEDLCAYEYVNIGVTWDIWKWLKKKKNGDIQVGYFLLLRLKGVTDKEFNIDHLKFDCWKWPTRKKRGGMQCKVEMRKGKFDLWKWPRRKKGRGLKCSSVMIDCGNRFVIKVEPQSVMEGSCYGEKNAKKGNKADEEHEKFRGQNLEMYKLYYDPLFRDTVAVGEKSKIPLDCRLVDEDEQLEGKGDSDEINANDDQVPLFPESSSSKRKKSSNNGSCRSTKSKNSVSSEFDEKLDSVIHALSSRSTHSFPSHNSTPSTKDCMNIVTQYSGFEEGTKEYFEALKIFLKKEARENFMMDVDSEKLDSYDEDEENWIEEENKFLLSCAIAIKGIIMSRKLKNKPKPCRTSSRTGYLFIQDILNGHERRCYEVFRLQVPVFKMLCIDLVQSYGFKPSRHISIEESVAIFLITLAHGCGNRLL</sequence>
<keyword evidence="4" id="KW-1185">Reference proteome</keyword>
<evidence type="ECO:0000256" key="1">
    <source>
        <dbReference type="SAM" id="MobiDB-lite"/>
    </source>
</evidence>
<dbReference type="OrthoDB" id="785423at2759"/>
<reference evidence="3 4" key="1">
    <citation type="journal article" date="2018" name="Mol. Plant">
        <title>The genome of Artemisia annua provides insight into the evolution of Asteraceae family and artemisinin biosynthesis.</title>
        <authorList>
            <person name="Shen Q."/>
            <person name="Zhang L."/>
            <person name="Liao Z."/>
            <person name="Wang S."/>
            <person name="Yan T."/>
            <person name="Shi P."/>
            <person name="Liu M."/>
            <person name="Fu X."/>
            <person name="Pan Q."/>
            <person name="Wang Y."/>
            <person name="Lv Z."/>
            <person name="Lu X."/>
            <person name="Zhang F."/>
            <person name="Jiang W."/>
            <person name="Ma Y."/>
            <person name="Chen M."/>
            <person name="Hao X."/>
            <person name="Li L."/>
            <person name="Tang Y."/>
            <person name="Lv G."/>
            <person name="Zhou Y."/>
            <person name="Sun X."/>
            <person name="Brodelius P.E."/>
            <person name="Rose J.K.C."/>
            <person name="Tang K."/>
        </authorList>
    </citation>
    <scope>NUCLEOTIDE SEQUENCE [LARGE SCALE GENOMIC DNA]</scope>
    <source>
        <strain evidence="4">cv. Huhao1</strain>
        <tissue evidence="3">Leaf</tissue>
    </source>
</reference>
<protein>
    <recommendedName>
        <fullName evidence="2">DUF8040 domain-containing protein</fullName>
    </recommendedName>
</protein>
<gene>
    <name evidence="3" type="ORF">CTI12_AA224800</name>
</gene>
<name>A0A2U1NQR9_ARTAN</name>
<dbReference type="EMBL" id="PKPP01002352">
    <property type="protein sequence ID" value="PWA75810.1"/>
    <property type="molecule type" value="Genomic_DNA"/>
</dbReference>
<feature type="region of interest" description="Disordered" evidence="1">
    <location>
        <begin position="699"/>
        <end position="742"/>
    </location>
</feature>
<proteinExistence type="predicted"/>
<comment type="caution">
    <text evidence="3">The sequence shown here is derived from an EMBL/GenBank/DDBJ whole genome shotgun (WGS) entry which is preliminary data.</text>
</comment>